<dbReference type="Gene3D" id="3.30.565.10">
    <property type="entry name" value="Histidine kinase-like ATPase, C-terminal domain"/>
    <property type="match status" value="1"/>
</dbReference>
<dbReference type="PANTHER" id="PTHR45339:SF5">
    <property type="entry name" value="HISTIDINE KINASE"/>
    <property type="match status" value="1"/>
</dbReference>
<dbReference type="InterPro" id="IPR003660">
    <property type="entry name" value="HAMP_dom"/>
</dbReference>
<feature type="transmembrane region" description="Helical" evidence="9">
    <location>
        <begin position="31"/>
        <end position="49"/>
    </location>
</feature>
<reference evidence="14" key="1">
    <citation type="journal article" date="2015" name="Proc. Natl. Acad. Sci. U.S.A.">
        <title>Networks of energetic and metabolic interactions define dynamics in microbial communities.</title>
        <authorList>
            <person name="Embree M."/>
            <person name="Liu J.K."/>
            <person name="Al-Bassam M.M."/>
            <person name="Zengler K."/>
        </authorList>
    </citation>
    <scope>NUCLEOTIDE SEQUENCE</scope>
</reference>
<dbReference type="Gene3D" id="6.10.340.10">
    <property type="match status" value="1"/>
</dbReference>
<dbReference type="GO" id="GO:0000155">
    <property type="term" value="F:phosphorelay sensor kinase activity"/>
    <property type="evidence" value="ECO:0007669"/>
    <property type="project" value="InterPro"/>
</dbReference>
<comment type="caution">
    <text evidence="14">The sequence shown here is derived from an EMBL/GenBank/DDBJ whole genome shotgun (WGS) entry which is preliminary data.</text>
</comment>
<feature type="domain" description="Histidine kinase" evidence="10">
    <location>
        <begin position="289"/>
        <end position="510"/>
    </location>
</feature>
<dbReference type="CDD" id="cd06225">
    <property type="entry name" value="HAMP"/>
    <property type="match status" value="1"/>
</dbReference>
<dbReference type="EMBL" id="LNQE01000351">
    <property type="protein sequence ID" value="KUG27212.1"/>
    <property type="molecule type" value="Genomic_DNA"/>
</dbReference>
<dbReference type="InterPro" id="IPR001789">
    <property type="entry name" value="Sig_transdc_resp-reg_receiver"/>
</dbReference>
<dbReference type="Gene3D" id="1.10.287.130">
    <property type="match status" value="1"/>
</dbReference>
<dbReference type="Pfam" id="PF00072">
    <property type="entry name" value="Response_reg"/>
    <property type="match status" value="1"/>
</dbReference>
<dbReference type="CDD" id="cd00082">
    <property type="entry name" value="HisKA"/>
    <property type="match status" value="1"/>
</dbReference>
<dbReference type="PRINTS" id="PR00344">
    <property type="entry name" value="BCTRLSENSOR"/>
</dbReference>
<dbReference type="InterPro" id="IPR004358">
    <property type="entry name" value="Sig_transdc_His_kin-like_C"/>
</dbReference>
<dbReference type="Gene3D" id="3.40.50.2300">
    <property type="match status" value="1"/>
</dbReference>
<dbReference type="InterPro" id="IPR036641">
    <property type="entry name" value="HPT_dom_sf"/>
</dbReference>
<dbReference type="PROSITE" id="PS50894">
    <property type="entry name" value="HPT"/>
    <property type="match status" value="1"/>
</dbReference>
<dbReference type="SMART" id="SM00073">
    <property type="entry name" value="HPT"/>
    <property type="match status" value="1"/>
</dbReference>
<evidence type="ECO:0000259" key="11">
    <source>
        <dbReference type="PROSITE" id="PS50110"/>
    </source>
</evidence>
<dbReference type="SUPFAM" id="SSF47226">
    <property type="entry name" value="Histidine-containing phosphotransfer domain, HPT domain"/>
    <property type="match status" value="1"/>
</dbReference>
<dbReference type="InterPro" id="IPR008207">
    <property type="entry name" value="Sig_transdc_His_kin_Hpt_dom"/>
</dbReference>
<evidence type="ECO:0000256" key="5">
    <source>
        <dbReference type="ARBA" id="ARBA00022741"/>
    </source>
</evidence>
<name>A0A0W8G2H4_9ZZZZ</name>
<dbReference type="InterPro" id="IPR003661">
    <property type="entry name" value="HisK_dim/P_dom"/>
</dbReference>
<dbReference type="EC" id="2.7.13.3" evidence="2"/>
<keyword evidence="9" id="KW-0812">Transmembrane</keyword>
<dbReference type="Gene3D" id="1.20.120.160">
    <property type="entry name" value="HPT domain"/>
    <property type="match status" value="1"/>
</dbReference>
<accession>A0A0W8G2H4</accession>
<dbReference type="SUPFAM" id="SSF52172">
    <property type="entry name" value="CheY-like"/>
    <property type="match status" value="2"/>
</dbReference>
<evidence type="ECO:0000256" key="7">
    <source>
        <dbReference type="ARBA" id="ARBA00022840"/>
    </source>
</evidence>
<dbReference type="AlphaFoldDB" id="A0A0W8G2H4"/>
<dbReference type="InterPro" id="IPR011006">
    <property type="entry name" value="CheY-like_superfamily"/>
</dbReference>
<dbReference type="Pfam" id="PF00672">
    <property type="entry name" value="HAMP"/>
    <property type="match status" value="1"/>
</dbReference>
<dbReference type="CDD" id="cd16922">
    <property type="entry name" value="HATPase_EvgS-ArcB-TorS-like"/>
    <property type="match status" value="1"/>
</dbReference>
<dbReference type="Pfam" id="PF00512">
    <property type="entry name" value="HisKA"/>
    <property type="match status" value="1"/>
</dbReference>
<dbReference type="FunFam" id="1.10.287.130:FF:000002">
    <property type="entry name" value="Two-component osmosensing histidine kinase"/>
    <property type="match status" value="1"/>
</dbReference>
<comment type="catalytic activity">
    <reaction evidence="1">
        <text>ATP + protein L-histidine = ADP + protein N-phospho-L-histidine.</text>
        <dbReference type="EC" id="2.7.13.3"/>
    </reaction>
</comment>
<keyword evidence="9" id="KW-1133">Transmembrane helix</keyword>
<organism evidence="14">
    <name type="scientific">hydrocarbon metagenome</name>
    <dbReference type="NCBI Taxonomy" id="938273"/>
    <lineage>
        <taxon>unclassified sequences</taxon>
        <taxon>metagenomes</taxon>
        <taxon>ecological metagenomes</taxon>
    </lineage>
</organism>
<feature type="domain" description="HPt" evidence="13">
    <location>
        <begin position="841"/>
        <end position="934"/>
    </location>
</feature>
<evidence type="ECO:0000256" key="2">
    <source>
        <dbReference type="ARBA" id="ARBA00012438"/>
    </source>
</evidence>
<evidence type="ECO:0000256" key="6">
    <source>
        <dbReference type="ARBA" id="ARBA00022777"/>
    </source>
</evidence>
<dbReference type="PROSITE" id="PS50110">
    <property type="entry name" value="RESPONSE_REGULATORY"/>
    <property type="match status" value="2"/>
</dbReference>
<dbReference type="GO" id="GO:0005524">
    <property type="term" value="F:ATP binding"/>
    <property type="evidence" value="ECO:0007669"/>
    <property type="project" value="UniProtKB-KW"/>
</dbReference>
<keyword evidence="3" id="KW-0597">Phosphoprotein</keyword>
<dbReference type="GO" id="GO:0005886">
    <property type="term" value="C:plasma membrane"/>
    <property type="evidence" value="ECO:0007669"/>
    <property type="project" value="UniProtKB-SubCell"/>
</dbReference>
<evidence type="ECO:0000256" key="8">
    <source>
        <dbReference type="ARBA" id="ARBA00023012"/>
    </source>
</evidence>
<evidence type="ECO:0000256" key="4">
    <source>
        <dbReference type="ARBA" id="ARBA00022679"/>
    </source>
</evidence>
<dbReference type="InterPro" id="IPR036097">
    <property type="entry name" value="HisK_dim/P_sf"/>
</dbReference>
<dbReference type="Pfam" id="PF01627">
    <property type="entry name" value="Hpt"/>
    <property type="match status" value="1"/>
</dbReference>
<dbReference type="CDD" id="cd00088">
    <property type="entry name" value="HPT"/>
    <property type="match status" value="1"/>
</dbReference>
<feature type="domain" description="Response regulatory" evidence="11">
    <location>
        <begin position="675"/>
        <end position="791"/>
    </location>
</feature>
<evidence type="ECO:0000256" key="9">
    <source>
        <dbReference type="SAM" id="Phobius"/>
    </source>
</evidence>
<feature type="domain" description="HAMP" evidence="12">
    <location>
        <begin position="196"/>
        <end position="249"/>
    </location>
</feature>
<proteinExistence type="predicted"/>
<dbReference type="InterPro" id="IPR005467">
    <property type="entry name" value="His_kinase_dom"/>
</dbReference>
<gene>
    <name evidence="14" type="ORF">ASZ90_002941</name>
</gene>
<feature type="domain" description="Response regulatory" evidence="11">
    <location>
        <begin position="529"/>
        <end position="646"/>
    </location>
</feature>
<keyword evidence="5" id="KW-0547">Nucleotide-binding</keyword>
<dbReference type="Pfam" id="PF02518">
    <property type="entry name" value="HATPase_c"/>
    <property type="match status" value="1"/>
</dbReference>
<keyword evidence="9" id="KW-0472">Membrane</keyword>
<dbReference type="InterPro" id="IPR036890">
    <property type="entry name" value="HATPase_C_sf"/>
</dbReference>
<dbReference type="PROSITE" id="PS50109">
    <property type="entry name" value="HIS_KIN"/>
    <property type="match status" value="1"/>
</dbReference>
<dbReference type="FunFam" id="3.30.565.10:FF:000010">
    <property type="entry name" value="Sensor histidine kinase RcsC"/>
    <property type="match status" value="1"/>
</dbReference>
<sequence length="946" mass="101192">MKARGNVPPPEAQAGRGGEPVRFRDRLQVKLSLLLVVAFTLVLAAFSLYDYHAVKSARLSELRLLADNVTERLSHILLSPLWNVDGKEIGRIIETEQQNANIFAIIVLDEDGKSVLAGKRRDGGDLSGVDSLWEKDGMIGQAKRIEMDGRNLGSINVFVHTQGMEQDLLKTVAANVLRTFTLEIVLVALIFFFVKSAILDPLDRMRRVARRISQRRDYSLRFPADRRDELGSLSDTFNEMLTIISKNAQTLKLHGERLEELVNRRTLELAGAKQTAENANQAKGEFLANMSHEIRTPMNAVIGMAELTLKTPLSPRQRQYLSVIRASSRSLLRVINDILDFSRIEAGKMTMEHIPFRLPDVLDEVLDLYRGTVADKDLELFLDLDPDVPDAVLGDPLRLRQVLVNLVSNAFKFTERGEVAIRATLSRDMGDRVELVFGVRDTGPGIPTEKCDSVFEAFTQADGSVTRKHGGTGLGLAIARNIARLMGGDVRVTSEVGRGSEFLVTVVLEKDAAASPADAASAARFAGRRILVAAANPGFGAAVAKILRRFGAGTQLAATGQELMAGLSGTGPGVHAAIVDGAFLADLSAGGADGLSGLFAQGVPVVVLSPTGKAREALYDAYPGARHFLEKPVGVAGLAACLSQSLGRGPGQGDPGDSRGHVPADVPTPAFPGLRVLLAEDNATNRLVAGEILADAGIVASMAEDGPQALDMAAREAFDLIFMDVSMPGMDGYETARKIRALPQGERTPIVAMTAHVLPGDRQRCLDAGMNDYLSKPLDRQQLFAVIAKWTGPKPLQDAALEGHAAPFPDDSGAGPLSDEALLRRIPGLDVDEGLYRLGGKAGIFRSILAGFAASGREYLGQIRQAMAQGLAGPARDVAHKLAGAAGNISAVEVRDLAWAMEESLDSGRLEEAGVLLESLTRAMEAVAGGIEGMETPERSPAAPVG</sequence>
<dbReference type="SMART" id="SM00448">
    <property type="entry name" value="REC"/>
    <property type="match status" value="1"/>
</dbReference>
<keyword evidence="8" id="KW-0902">Two-component regulatory system</keyword>
<evidence type="ECO:0000259" key="12">
    <source>
        <dbReference type="PROSITE" id="PS50885"/>
    </source>
</evidence>
<dbReference type="CDD" id="cd17546">
    <property type="entry name" value="REC_hyHK_CKI1_RcsC-like"/>
    <property type="match status" value="1"/>
</dbReference>
<dbReference type="InterPro" id="IPR003594">
    <property type="entry name" value="HATPase_dom"/>
</dbReference>
<evidence type="ECO:0000259" key="10">
    <source>
        <dbReference type="PROSITE" id="PS50109"/>
    </source>
</evidence>
<evidence type="ECO:0000256" key="1">
    <source>
        <dbReference type="ARBA" id="ARBA00000085"/>
    </source>
</evidence>
<dbReference type="SUPFAM" id="SSF55874">
    <property type="entry name" value="ATPase domain of HSP90 chaperone/DNA topoisomerase II/histidine kinase"/>
    <property type="match status" value="1"/>
</dbReference>
<dbReference type="SMART" id="SM00304">
    <property type="entry name" value="HAMP"/>
    <property type="match status" value="1"/>
</dbReference>
<evidence type="ECO:0000256" key="3">
    <source>
        <dbReference type="ARBA" id="ARBA00022553"/>
    </source>
</evidence>
<dbReference type="PANTHER" id="PTHR45339">
    <property type="entry name" value="HYBRID SIGNAL TRANSDUCTION HISTIDINE KINASE J"/>
    <property type="match status" value="1"/>
</dbReference>
<keyword evidence="6" id="KW-0418">Kinase</keyword>
<evidence type="ECO:0000313" key="14">
    <source>
        <dbReference type="EMBL" id="KUG27212.1"/>
    </source>
</evidence>
<keyword evidence="7" id="KW-0067">ATP-binding</keyword>
<dbReference type="SMART" id="SM00388">
    <property type="entry name" value="HisKA"/>
    <property type="match status" value="1"/>
</dbReference>
<dbReference type="SUPFAM" id="SSF158472">
    <property type="entry name" value="HAMP domain-like"/>
    <property type="match status" value="1"/>
</dbReference>
<dbReference type="PROSITE" id="PS50885">
    <property type="entry name" value="HAMP"/>
    <property type="match status" value="1"/>
</dbReference>
<keyword evidence="4" id="KW-0808">Transferase</keyword>
<protein>
    <recommendedName>
        <fullName evidence="2">histidine kinase</fullName>
        <ecNumber evidence="2">2.7.13.3</ecNumber>
    </recommendedName>
</protein>
<dbReference type="SUPFAM" id="SSF47384">
    <property type="entry name" value="Homodimeric domain of signal transducing histidine kinase"/>
    <property type="match status" value="1"/>
</dbReference>
<evidence type="ECO:0000259" key="13">
    <source>
        <dbReference type="PROSITE" id="PS50894"/>
    </source>
</evidence>
<dbReference type="SMART" id="SM00387">
    <property type="entry name" value="HATPase_c"/>
    <property type="match status" value="1"/>
</dbReference>